<evidence type="ECO:0000313" key="4">
    <source>
        <dbReference type="WBParaSite" id="DME_0000342701-mRNA-1"/>
    </source>
</evidence>
<dbReference type="AlphaFoldDB" id="A0A0N4U8P2"/>
<reference evidence="1 3" key="2">
    <citation type="submission" date="2018-11" db="EMBL/GenBank/DDBJ databases">
        <authorList>
            <consortium name="Pathogen Informatics"/>
        </authorList>
    </citation>
    <scope>NUCLEOTIDE SEQUENCE [LARGE SCALE GENOMIC DNA]</scope>
</reference>
<name>A0A0N4U8P2_DRAME</name>
<organism evidence="2 4">
    <name type="scientific">Dracunculus medinensis</name>
    <name type="common">Guinea worm</name>
    <dbReference type="NCBI Taxonomy" id="318479"/>
    <lineage>
        <taxon>Eukaryota</taxon>
        <taxon>Metazoa</taxon>
        <taxon>Ecdysozoa</taxon>
        <taxon>Nematoda</taxon>
        <taxon>Chromadorea</taxon>
        <taxon>Rhabditida</taxon>
        <taxon>Spirurina</taxon>
        <taxon>Dracunculoidea</taxon>
        <taxon>Dracunculidae</taxon>
        <taxon>Dracunculus</taxon>
    </lineage>
</organism>
<evidence type="ECO:0000313" key="1">
    <source>
        <dbReference type="EMBL" id="VDN50320.1"/>
    </source>
</evidence>
<protein>
    <submittedName>
        <fullName evidence="4">EAL domain-containing protein</fullName>
    </submittedName>
</protein>
<dbReference type="WBParaSite" id="DME_0000342701-mRNA-1">
    <property type="protein sequence ID" value="DME_0000342701-mRNA-1"/>
    <property type="gene ID" value="DME_0000342701"/>
</dbReference>
<sequence>MPILKIEFFEQRRELESNAIAASIVDGIITTVIEDSIEHKTCQELENCPSASFLTNITTNPNLLKSGRLLEFVPLNELKKLRD</sequence>
<evidence type="ECO:0000313" key="3">
    <source>
        <dbReference type="Proteomes" id="UP000274756"/>
    </source>
</evidence>
<dbReference type="Proteomes" id="UP000274756">
    <property type="component" value="Unassembled WGS sequence"/>
</dbReference>
<evidence type="ECO:0000313" key="2">
    <source>
        <dbReference type="Proteomes" id="UP000038040"/>
    </source>
</evidence>
<proteinExistence type="predicted"/>
<reference evidence="4" key="1">
    <citation type="submission" date="2017-02" db="UniProtKB">
        <authorList>
            <consortium name="WormBaseParasite"/>
        </authorList>
    </citation>
    <scope>IDENTIFICATION</scope>
</reference>
<dbReference type="EMBL" id="UYYG01000002">
    <property type="protein sequence ID" value="VDN50320.1"/>
    <property type="molecule type" value="Genomic_DNA"/>
</dbReference>
<gene>
    <name evidence="1" type="ORF">DME_LOCUS293</name>
</gene>
<accession>A0A0N4U8P2</accession>
<keyword evidence="3" id="KW-1185">Reference proteome</keyword>
<dbReference type="Proteomes" id="UP000038040">
    <property type="component" value="Unplaced"/>
</dbReference>